<evidence type="ECO:0000256" key="1">
    <source>
        <dbReference type="SAM" id="MobiDB-lite"/>
    </source>
</evidence>
<protein>
    <recommendedName>
        <fullName evidence="5">ABC transporter permease</fullName>
    </recommendedName>
</protein>
<feature type="region of interest" description="Disordered" evidence="1">
    <location>
        <begin position="1"/>
        <end position="40"/>
    </location>
</feature>
<sequence length="66" mass="6961">MSDDASGGTSHHTVHHSSHHSSDDGSAWQPHRSSGGASSLDTLRRAARWETLAILVALIVLAAIFS</sequence>
<gene>
    <name evidence="3" type="ORF">MOV08_17760</name>
</gene>
<accession>A0ABY8A7L3</accession>
<proteinExistence type="predicted"/>
<feature type="compositionally biased region" description="Polar residues" evidence="1">
    <location>
        <begin position="31"/>
        <end position="40"/>
    </location>
</feature>
<feature type="compositionally biased region" description="Low complexity" evidence="1">
    <location>
        <begin position="1"/>
        <end position="11"/>
    </location>
</feature>
<dbReference type="EMBL" id="CP095749">
    <property type="protein sequence ID" value="WEB40943.1"/>
    <property type="molecule type" value="Genomic_DNA"/>
</dbReference>
<name>A0ABY8A7L3_9ACTN</name>
<keyword evidence="2" id="KW-0472">Membrane</keyword>
<dbReference type="RefSeq" id="WP_275308051.1">
    <property type="nucleotide sequence ID" value="NZ_CP095749.1"/>
</dbReference>
<evidence type="ECO:0000313" key="4">
    <source>
        <dbReference type="Proteomes" id="UP001218629"/>
    </source>
</evidence>
<feature type="transmembrane region" description="Helical" evidence="2">
    <location>
        <begin position="46"/>
        <end position="65"/>
    </location>
</feature>
<dbReference type="Proteomes" id="UP001218629">
    <property type="component" value="Chromosome"/>
</dbReference>
<evidence type="ECO:0000313" key="3">
    <source>
        <dbReference type="EMBL" id="WEB40943.1"/>
    </source>
</evidence>
<reference evidence="3 4" key="1">
    <citation type="submission" date="2022-03" db="EMBL/GenBank/DDBJ databases">
        <title>Streptomyces yunnanensis P86,complete genome.</title>
        <authorList>
            <person name="Chen S."/>
            <person name="Zhang Q."/>
        </authorList>
    </citation>
    <scope>NUCLEOTIDE SEQUENCE [LARGE SCALE GENOMIC DNA]</scope>
    <source>
        <strain evidence="3 4">P86</strain>
    </source>
</reference>
<keyword evidence="4" id="KW-1185">Reference proteome</keyword>
<evidence type="ECO:0008006" key="5">
    <source>
        <dbReference type="Google" id="ProtNLM"/>
    </source>
</evidence>
<keyword evidence="2" id="KW-1133">Transmembrane helix</keyword>
<keyword evidence="2" id="KW-0812">Transmembrane</keyword>
<evidence type="ECO:0000256" key="2">
    <source>
        <dbReference type="SAM" id="Phobius"/>
    </source>
</evidence>
<organism evidence="3 4">
    <name type="scientific">Streptomyces yunnanensis</name>
    <dbReference type="NCBI Taxonomy" id="156453"/>
    <lineage>
        <taxon>Bacteria</taxon>
        <taxon>Bacillati</taxon>
        <taxon>Actinomycetota</taxon>
        <taxon>Actinomycetes</taxon>
        <taxon>Kitasatosporales</taxon>
        <taxon>Streptomycetaceae</taxon>
        <taxon>Streptomyces</taxon>
    </lineage>
</organism>